<evidence type="ECO:0000256" key="1">
    <source>
        <dbReference type="SAM" id="Phobius"/>
    </source>
</evidence>
<sequence length="359" mass="42300">MTPSQEPECAKNDKDLPATKFDNDFRKCANLDILEDAIFSNGNINFYSVHKLFMTNLIRCYKEQTMNSDPALHKKRCRDLNYYVDFAIDLVSKVKIRDSRRNTKLLHEQQIDEIKSYVKELFNTTENFKCSRIEKDYSWETTRSKELDDYCENRDHLVSCISNGSNKCEKLKKLVETNFKKFLSNKCLISNYENGSNPFDIHENCTLYDIKKTFSYDTCNNFNIQYDIKDIPPCPSEDLSIWDKFLELINPYISYITNISDIPPYVQYICFGVLGIFIFSLILFKCTPLGNACCRRKSKNRKKYNFDEEEVLYNNSFYGQPMQAPMMPYQIPYYPLQNTMPPGNMNYYLYTGYQNNIAQ</sequence>
<dbReference type="VEuPathDB" id="PlasmoDB:PVPAM_110052800"/>
<feature type="transmembrane region" description="Helical" evidence="1">
    <location>
        <begin position="265"/>
        <end position="294"/>
    </location>
</feature>
<dbReference type="VEuPathDB" id="PlasmoDB:PVW1_040030400"/>
<reference evidence="3" key="1">
    <citation type="submission" date="2016-07" db="EMBL/GenBank/DDBJ databases">
        <authorList>
            <consortium name="Pathogen Informatics"/>
        </authorList>
    </citation>
    <scope>NUCLEOTIDE SEQUENCE [LARGE SCALE GENOMIC DNA]</scope>
</reference>
<dbReference type="EMBL" id="LT635622">
    <property type="protein sequence ID" value="VUZ97227.1"/>
    <property type="molecule type" value="Genomic_DNA"/>
</dbReference>
<name>A0A564ZY98_PLAVI</name>
<dbReference type="Proteomes" id="UP000220605">
    <property type="component" value="Chromosome 11"/>
</dbReference>
<organism evidence="2 3">
    <name type="scientific">Plasmodium vivax</name>
    <name type="common">malaria parasite P. vivax</name>
    <dbReference type="NCBI Taxonomy" id="5855"/>
    <lineage>
        <taxon>Eukaryota</taxon>
        <taxon>Sar</taxon>
        <taxon>Alveolata</taxon>
        <taxon>Apicomplexa</taxon>
        <taxon>Aconoidasida</taxon>
        <taxon>Haemosporida</taxon>
        <taxon>Plasmodiidae</taxon>
        <taxon>Plasmodium</taxon>
        <taxon>Plasmodium (Plasmodium)</taxon>
    </lineage>
</organism>
<accession>A0A564ZY98</accession>
<evidence type="ECO:0000313" key="3">
    <source>
        <dbReference type="Proteomes" id="UP000220605"/>
    </source>
</evidence>
<dbReference type="VEuPathDB" id="PlasmoDB:PVX_113220"/>
<evidence type="ECO:0000313" key="2">
    <source>
        <dbReference type="EMBL" id="VUZ97227.1"/>
    </source>
</evidence>
<gene>
    <name evidence="2" type="ORF">PVP01_1148000</name>
</gene>
<keyword evidence="1" id="KW-1133">Transmembrane helix</keyword>
<dbReference type="AlphaFoldDB" id="A0A564ZY98"/>
<keyword evidence="1" id="KW-0812">Transmembrane</keyword>
<dbReference type="VEuPathDB" id="PlasmoDB:PVP01_1148000"/>
<protein>
    <submittedName>
        <fullName evidence="2">VIR protein</fullName>
    </submittedName>
</protein>
<proteinExistence type="predicted"/>
<keyword evidence="1" id="KW-0472">Membrane</keyword>